<gene>
    <name evidence="3" type="ORF">ACFQZM_44775</name>
</gene>
<dbReference type="InterPro" id="IPR020904">
    <property type="entry name" value="Sc_DH/Rdtase_CS"/>
</dbReference>
<feature type="domain" description="Ketoreductase" evidence="2">
    <location>
        <begin position="10"/>
        <end position="189"/>
    </location>
</feature>
<evidence type="ECO:0000259" key="2">
    <source>
        <dbReference type="SMART" id="SM00822"/>
    </source>
</evidence>
<proteinExistence type="inferred from homology"/>
<comment type="caution">
    <text evidence="3">The sequence shown here is derived from an EMBL/GenBank/DDBJ whole genome shotgun (WGS) entry which is preliminary data.</text>
</comment>
<dbReference type="InterPro" id="IPR050259">
    <property type="entry name" value="SDR"/>
</dbReference>
<sequence length="254" mass="25976">MPRSGEHRSRVAVVTGGASGIGEATCRRLAERGHSVAVLDIDGDGADRVAKELRAAGARALGLAADVTDRPGLGAAFGEVRAELGPVGILVTSAGLVAFDRFERITPERWDRLIAVNLTGTFTCCQLAVPDMVAARWGRVVTIASSSAQRGSPEMAHYAAAKGGVIVLTKSLARAYASQGVTANSIPPSGIETPMQHRSQAEGNLPPNDTMAAAIPLGRLGTPDDIAAAAAFLASEEAGYITGQVLGVNGGAVL</sequence>
<dbReference type="RefSeq" id="WP_131759323.1">
    <property type="nucleotide sequence ID" value="NZ_CAACUY010000074.1"/>
</dbReference>
<organism evidence="3 4">
    <name type="scientific">Actinomadura fibrosa</name>
    <dbReference type="NCBI Taxonomy" id="111802"/>
    <lineage>
        <taxon>Bacteria</taxon>
        <taxon>Bacillati</taxon>
        <taxon>Actinomycetota</taxon>
        <taxon>Actinomycetes</taxon>
        <taxon>Streptosporangiales</taxon>
        <taxon>Thermomonosporaceae</taxon>
        <taxon>Actinomadura</taxon>
    </lineage>
</organism>
<keyword evidence="4" id="KW-1185">Reference proteome</keyword>
<dbReference type="Pfam" id="PF13561">
    <property type="entry name" value="adh_short_C2"/>
    <property type="match status" value="1"/>
</dbReference>
<dbReference type="GO" id="GO:0016491">
    <property type="term" value="F:oxidoreductase activity"/>
    <property type="evidence" value="ECO:0007669"/>
    <property type="project" value="UniProtKB-KW"/>
</dbReference>
<dbReference type="SMART" id="SM00822">
    <property type="entry name" value="PKS_KR"/>
    <property type="match status" value="1"/>
</dbReference>
<reference evidence="4" key="1">
    <citation type="journal article" date="2019" name="Int. J. Syst. Evol. Microbiol.">
        <title>The Global Catalogue of Microorganisms (GCM) 10K type strain sequencing project: providing services to taxonomists for standard genome sequencing and annotation.</title>
        <authorList>
            <consortium name="The Broad Institute Genomics Platform"/>
            <consortium name="The Broad Institute Genome Sequencing Center for Infectious Disease"/>
            <person name="Wu L."/>
            <person name="Ma J."/>
        </authorList>
    </citation>
    <scope>NUCLEOTIDE SEQUENCE [LARGE SCALE GENOMIC DNA]</scope>
    <source>
        <strain evidence="4">JCM 9371</strain>
    </source>
</reference>
<comment type="similarity">
    <text evidence="1">Belongs to the short-chain dehydrogenases/reductases (SDR) family.</text>
</comment>
<dbReference type="InterPro" id="IPR057326">
    <property type="entry name" value="KR_dom"/>
</dbReference>
<dbReference type="EMBL" id="JBHTGP010000032">
    <property type="protein sequence ID" value="MFD0691670.1"/>
    <property type="molecule type" value="Genomic_DNA"/>
</dbReference>
<evidence type="ECO:0000256" key="1">
    <source>
        <dbReference type="ARBA" id="ARBA00006484"/>
    </source>
</evidence>
<name>A0ABW2Y0S9_9ACTN</name>
<dbReference type="PROSITE" id="PS00061">
    <property type="entry name" value="ADH_SHORT"/>
    <property type="match status" value="1"/>
</dbReference>
<dbReference type="PANTHER" id="PTHR42879:SF2">
    <property type="entry name" value="3-OXOACYL-[ACYL-CARRIER-PROTEIN] REDUCTASE FABG"/>
    <property type="match status" value="1"/>
</dbReference>
<dbReference type="PRINTS" id="PR00080">
    <property type="entry name" value="SDRFAMILY"/>
</dbReference>
<accession>A0ABW2Y0S9</accession>
<dbReference type="InterPro" id="IPR036291">
    <property type="entry name" value="NAD(P)-bd_dom_sf"/>
</dbReference>
<dbReference type="Gene3D" id="3.40.50.720">
    <property type="entry name" value="NAD(P)-binding Rossmann-like Domain"/>
    <property type="match status" value="1"/>
</dbReference>
<dbReference type="PRINTS" id="PR00081">
    <property type="entry name" value="GDHRDH"/>
</dbReference>
<dbReference type="PANTHER" id="PTHR42879">
    <property type="entry name" value="3-OXOACYL-(ACYL-CARRIER-PROTEIN) REDUCTASE"/>
    <property type="match status" value="1"/>
</dbReference>
<evidence type="ECO:0000313" key="3">
    <source>
        <dbReference type="EMBL" id="MFD0691670.1"/>
    </source>
</evidence>
<evidence type="ECO:0000313" key="4">
    <source>
        <dbReference type="Proteomes" id="UP001597063"/>
    </source>
</evidence>
<dbReference type="EC" id="1.1.1.-" evidence="3"/>
<keyword evidence="3" id="KW-0560">Oxidoreductase</keyword>
<dbReference type="NCBIfam" id="NF009466">
    <property type="entry name" value="PRK12826.1-2"/>
    <property type="match status" value="1"/>
</dbReference>
<dbReference type="SUPFAM" id="SSF51735">
    <property type="entry name" value="NAD(P)-binding Rossmann-fold domains"/>
    <property type="match status" value="1"/>
</dbReference>
<dbReference type="Proteomes" id="UP001597063">
    <property type="component" value="Unassembled WGS sequence"/>
</dbReference>
<protein>
    <submittedName>
        <fullName evidence="3">SDR family NAD(P)-dependent oxidoreductase</fullName>
        <ecNumber evidence="3">1.1.1.-</ecNumber>
    </submittedName>
</protein>
<dbReference type="InterPro" id="IPR002347">
    <property type="entry name" value="SDR_fam"/>
</dbReference>